<evidence type="ECO:0000313" key="13">
    <source>
        <dbReference type="EMBL" id="SFB08790.1"/>
    </source>
</evidence>
<dbReference type="PANTHER" id="PTHR36541:SF1">
    <property type="entry name" value="SUPEROXIDE REDUCTASE-RELATED"/>
    <property type="match status" value="1"/>
</dbReference>
<dbReference type="CDD" id="cd00524">
    <property type="entry name" value="SORL"/>
    <property type="match status" value="1"/>
</dbReference>
<dbReference type="PANTHER" id="PTHR36541">
    <property type="entry name" value="SUPEROXIDE REDUCTASE-RELATED"/>
    <property type="match status" value="1"/>
</dbReference>
<dbReference type="RefSeq" id="WP_074816541.1">
    <property type="nucleotide sequence ID" value="NZ_FOJX01000010.1"/>
</dbReference>
<dbReference type="NCBIfam" id="TIGR00332">
    <property type="entry name" value="neela_ferrous"/>
    <property type="match status" value="1"/>
</dbReference>
<protein>
    <recommendedName>
        <fullName evidence="3">Desulfoferrodoxin</fullName>
        <ecNumber evidence="2">1.15.1.2</ecNumber>
    </recommendedName>
    <alternativeName>
        <fullName evidence="9">Superoxide reductase</fullName>
    </alternativeName>
</protein>
<proteinExistence type="inferred from homology"/>
<evidence type="ECO:0000256" key="8">
    <source>
        <dbReference type="ARBA" id="ARBA00024690"/>
    </source>
</evidence>
<dbReference type="NCBIfam" id="TIGR00319">
    <property type="entry name" value="desulf_FeS4"/>
    <property type="match status" value="1"/>
</dbReference>
<name>A0A1I0Y8H6_SELRU</name>
<dbReference type="Pfam" id="PF01880">
    <property type="entry name" value="Desulfoferrodox"/>
    <property type="match status" value="1"/>
</dbReference>
<dbReference type="Proteomes" id="UP000183843">
    <property type="component" value="Unassembled WGS sequence"/>
</dbReference>
<evidence type="ECO:0000256" key="1">
    <source>
        <dbReference type="ARBA" id="ARBA00005941"/>
    </source>
</evidence>
<comment type="function">
    <text evidence="8">Catalyzes the one-electron reduction of superoxide anion radical to hydrogen peroxide at a nonheme ferrous iron center. Plays a fundamental role in case of oxidative stress via its superoxide detoxification activity.</text>
</comment>
<dbReference type="GO" id="GO:0050605">
    <property type="term" value="F:superoxide reductase activity"/>
    <property type="evidence" value="ECO:0007669"/>
    <property type="project" value="UniProtKB-EC"/>
</dbReference>
<feature type="domain" description="Desulfoferrodoxin ferrous iron-binding" evidence="11">
    <location>
        <begin position="40"/>
        <end position="126"/>
    </location>
</feature>
<evidence type="ECO:0000259" key="11">
    <source>
        <dbReference type="Pfam" id="PF01880"/>
    </source>
</evidence>
<reference evidence="13 14" key="1">
    <citation type="submission" date="2016-10" db="EMBL/GenBank/DDBJ databases">
        <authorList>
            <person name="de Groot N.N."/>
        </authorList>
    </citation>
    <scope>NUCLEOTIDE SEQUENCE [LARGE SCALE GENOMIC DNA]</scope>
    <source>
        <strain evidence="13 14">L14</strain>
    </source>
</reference>
<dbReference type="InterPro" id="IPR036073">
    <property type="entry name" value="Desulfoferrodoxin_Fe-bd_dom_sf"/>
</dbReference>
<dbReference type="CDD" id="cd00974">
    <property type="entry name" value="DSRD"/>
    <property type="match status" value="1"/>
</dbReference>
<dbReference type="InterPro" id="IPR004462">
    <property type="entry name" value="Desulfoferrodoxin_N"/>
</dbReference>
<evidence type="ECO:0000256" key="6">
    <source>
        <dbReference type="ARBA" id="ARBA00022982"/>
    </source>
</evidence>
<keyword evidence="7" id="KW-0408">Iron</keyword>
<comment type="catalytic activity">
    <reaction evidence="10">
        <text>reduced [rubredoxin] + superoxide + 2 H(+) = oxidized [rubredoxin] + H2O2</text>
        <dbReference type="Rhea" id="RHEA:21324"/>
        <dbReference type="Rhea" id="RHEA-COMP:10302"/>
        <dbReference type="Rhea" id="RHEA-COMP:10303"/>
        <dbReference type="ChEBI" id="CHEBI:15378"/>
        <dbReference type="ChEBI" id="CHEBI:16240"/>
        <dbReference type="ChEBI" id="CHEBI:18421"/>
        <dbReference type="ChEBI" id="CHEBI:29033"/>
        <dbReference type="ChEBI" id="CHEBI:29034"/>
        <dbReference type="EC" id="1.15.1.2"/>
    </reaction>
</comment>
<dbReference type="AlphaFoldDB" id="A0A1I0Y8H6"/>
<evidence type="ECO:0000259" key="12">
    <source>
        <dbReference type="Pfam" id="PF06397"/>
    </source>
</evidence>
<dbReference type="Gene3D" id="2.20.28.100">
    <property type="entry name" value="Desulphoferrodoxin, N-terminal domain"/>
    <property type="match status" value="1"/>
</dbReference>
<sequence>MASKFYRCSRCGNIVGLIHEGKGTLVCCGQDMEELTANTTDAAQEKHVPVAEFDKAAGVLKVTVGSVAHPMTPEHLIEWIHVQTKNGGMMRRLSSEDKPEAVFKIADGDEPLTVFEYCNLHGLWKADI</sequence>
<dbReference type="SUPFAM" id="SSF57802">
    <property type="entry name" value="Rubredoxin-like"/>
    <property type="match status" value="1"/>
</dbReference>
<dbReference type="InterPro" id="IPR002742">
    <property type="entry name" value="Desulfoferrodoxin_Fe-bd_dom"/>
</dbReference>
<keyword evidence="6" id="KW-0249">Electron transport</keyword>
<keyword evidence="5" id="KW-0479">Metal-binding</keyword>
<dbReference type="SUPFAM" id="SSF49367">
    <property type="entry name" value="Superoxide reductase-like"/>
    <property type="match status" value="1"/>
</dbReference>
<evidence type="ECO:0000256" key="4">
    <source>
        <dbReference type="ARBA" id="ARBA00022448"/>
    </source>
</evidence>
<accession>A0A1I0Y8H6</accession>
<evidence type="ECO:0000256" key="9">
    <source>
        <dbReference type="ARBA" id="ARBA00031398"/>
    </source>
</evidence>
<evidence type="ECO:0000313" key="14">
    <source>
        <dbReference type="Proteomes" id="UP000183843"/>
    </source>
</evidence>
<organism evidence="13 14">
    <name type="scientific">Selenomonas ruminantium</name>
    <dbReference type="NCBI Taxonomy" id="971"/>
    <lineage>
        <taxon>Bacteria</taxon>
        <taxon>Bacillati</taxon>
        <taxon>Bacillota</taxon>
        <taxon>Negativicutes</taxon>
        <taxon>Selenomonadales</taxon>
        <taxon>Selenomonadaceae</taxon>
        <taxon>Selenomonas</taxon>
    </lineage>
</organism>
<dbReference type="EC" id="1.15.1.2" evidence="2"/>
<keyword evidence="4" id="KW-0813">Transport</keyword>
<dbReference type="Gene3D" id="2.60.40.730">
    <property type="entry name" value="SOR catalytic domain"/>
    <property type="match status" value="1"/>
</dbReference>
<evidence type="ECO:0000256" key="7">
    <source>
        <dbReference type="ARBA" id="ARBA00023004"/>
    </source>
</evidence>
<evidence type="ECO:0000256" key="3">
    <source>
        <dbReference type="ARBA" id="ARBA00014839"/>
    </source>
</evidence>
<evidence type="ECO:0000256" key="5">
    <source>
        <dbReference type="ARBA" id="ARBA00022723"/>
    </source>
</evidence>
<evidence type="ECO:0000256" key="10">
    <source>
        <dbReference type="ARBA" id="ARBA00047448"/>
    </source>
</evidence>
<dbReference type="InterPro" id="IPR038094">
    <property type="entry name" value="Desulfoferrodoxin_N_sf"/>
</dbReference>
<dbReference type="EMBL" id="FOJX01000010">
    <property type="protein sequence ID" value="SFB08790.1"/>
    <property type="molecule type" value="Genomic_DNA"/>
</dbReference>
<evidence type="ECO:0000256" key="2">
    <source>
        <dbReference type="ARBA" id="ARBA00012679"/>
    </source>
</evidence>
<dbReference type="Pfam" id="PF06397">
    <property type="entry name" value="Desulfoferrod_N"/>
    <property type="match status" value="1"/>
</dbReference>
<dbReference type="InterPro" id="IPR051233">
    <property type="entry name" value="Desulfoferrodoxin_SOR"/>
</dbReference>
<dbReference type="GO" id="GO:0005506">
    <property type="term" value="F:iron ion binding"/>
    <property type="evidence" value="ECO:0007669"/>
    <property type="project" value="InterPro"/>
</dbReference>
<gene>
    <name evidence="13" type="ORF">SAMN05216587_11060</name>
</gene>
<comment type="similarity">
    <text evidence="1">Belongs to the desulfoferrodoxin family.</text>
</comment>
<feature type="domain" description="Desulfoferrodoxin N-terminal" evidence="12">
    <location>
        <begin position="5"/>
        <end position="34"/>
    </location>
</feature>